<evidence type="ECO:0000256" key="7">
    <source>
        <dbReference type="PIRSR" id="PIRSR001123-1"/>
    </source>
</evidence>
<protein>
    <recommendedName>
        <fullName evidence="11">M42 family peptidase</fullName>
    </recommendedName>
</protein>
<name>A0AAJ3RUB2_PREIN</name>
<dbReference type="GO" id="GO:0046872">
    <property type="term" value="F:metal ion binding"/>
    <property type="evidence" value="ECO:0007669"/>
    <property type="project" value="UniProtKB-UniRule"/>
</dbReference>
<evidence type="ECO:0000256" key="5">
    <source>
        <dbReference type="ARBA" id="ARBA00022801"/>
    </source>
</evidence>
<comment type="caution">
    <text evidence="9">The sequence shown here is derived from an EMBL/GenBank/DDBJ whole genome shotgun (WGS) entry which is preliminary data.</text>
</comment>
<dbReference type="PIRSF" id="PIRSF001123">
    <property type="entry name" value="PepA_GA"/>
    <property type="match status" value="1"/>
</dbReference>
<keyword evidence="2" id="KW-0031">Aminopeptidase</keyword>
<evidence type="ECO:0000256" key="8">
    <source>
        <dbReference type="PIRSR" id="PIRSR001123-2"/>
    </source>
</evidence>
<dbReference type="InterPro" id="IPR051464">
    <property type="entry name" value="Peptidase_M42_aminopept"/>
</dbReference>
<comment type="similarity">
    <text evidence="1 6">Belongs to the peptidase M42 family.</text>
</comment>
<dbReference type="AlphaFoldDB" id="A0AAJ3RUB2"/>
<feature type="binding site" evidence="8">
    <location>
        <position position="177"/>
    </location>
    <ligand>
        <name>Zn(2+)</name>
        <dbReference type="ChEBI" id="CHEBI:29105"/>
        <label>2</label>
    </ligand>
</feature>
<dbReference type="InterPro" id="IPR023367">
    <property type="entry name" value="Peptidase_M42_dom2"/>
</dbReference>
<keyword evidence="3" id="KW-0645">Protease</keyword>
<dbReference type="EMBL" id="PENF01000001">
    <property type="protein sequence ID" value="PJI20614.1"/>
    <property type="molecule type" value="Genomic_DNA"/>
</dbReference>
<feature type="binding site" evidence="8">
    <location>
        <position position="230"/>
    </location>
    <ligand>
        <name>Zn(2+)</name>
        <dbReference type="ChEBI" id="CHEBI:29105"/>
        <label>1</label>
    </ligand>
</feature>
<evidence type="ECO:0000256" key="6">
    <source>
        <dbReference type="PIRNR" id="PIRNR001123"/>
    </source>
</evidence>
<feature type="binding site" evidence="8">
    <location>
        <position position="317"/>
    </location>
    <ligand>
        <name>Zn(2+)</name>
        <dbReference type="ChEBI" id="CHEBI:29105"/>
        <label>2</label>
    </ligand>
</feature>
<dbReference type="GO" id="GO:0006508">
    <property type="term" value="P:proteolysis"/>
    <property type="evidence" value="ECO:0007669"/>
    <property type="project" value="UniProtKB-KW"/>
</dbReference>
<dbReference type="InterPro" id="IPR008007">
    <property type="entry name" value="Peptidase_M42"/>
</dbReference>
<organism evidence="9 10">
    <name type="scientific">Prevotella intermedia</name>
    <dbReference type="NCBI Taxonomy" id="28131"/>
    <lineage>
        <taxon>Bacteria</taxon>
        <taxon>Pseudomonadati</taxon>
        <taxon>Bacteroidota</taxon>
        <taxon>Bacteroidia</taxon>
        <taxon>Bacteroidales</taxon>
        <taxon>Prevotellaceae</taxon>
        <taxon>Prevotella</taxon>
    </lineage>
</organism>
<evidence type="ECO:0000256" key="3">
    <source>
        <dbReference type="ARBA" id="ARBA00022670"/>
    </source>
</evidence>
<keyword evidence="4 8" id="KW-0479">Metal-binding</keyword>
<accession>A0AAJ3RUB2</accession>
<feature type="active site" description="Proton acceptor" evidence="7">
    <location>
        <position position="207"/>
    </location>
</feature>
<dbReference type="SUPFAM" id="SSF53187">
    <property type="entry name" value="Zn-dependent exopeptidases"/>
    <property type="match status" value="1"/>
</dbReference>
<comment type="cofactor">
    <cofactor evidence="8">
        <name>a divalent metal cation</name>
        <dbReference type="ChEBI" id="CHEBI:60240"/>
    </cofactor>
    <text evidence="8">Binds 2 divalent metal cations per subunit.</text>
</comment>
<dbReference type="GO" id="GO:0004177">
    <property type="term" value="F:aminopeptidase activity"/>
    <property type="evidence" value="ECO:0007669"/>
    <property type="project" value="UniProtKB-UniRule"/>
</dbReference>
<dbReference type="RefSeq" id="WP_099983606.1">
    <property type="nucleotide sequence ID" value="NZ_CP024697.1"/>
</dbReference>
<dbReference type="Pfam" id="PF05343">
    <property type="entry name" value="Peptidase_M42"/>
    <property type="match status" value="1"/>
</dbReference>
<evidence type="ECO:0000313" key="9">
    <source>
        <dbReference type="EMBL" id="PJI20614.1"/>
    </source>
</evidence>
<feature type="binding site" evidence="8">
    <location>
        <position position="64"/>
    </location>
    <ligand>
        <name>Zn(2+)</name>
        <dbReference type="ChEBI" id="CHEBI:29105"/>
        <label>1</label>
    </ligand>
</feature>
<dbReference type="Proteomes" id="UP000229102">
    <property type="component" value="Unassembled WGS sequence"/>
</dbReference>
<sequence length="344" mass="37570">MVKENIEILNNFLEANCPSGNEKLIVDLFKSAISPFVDDVSIDMLGNCIAHKKGNGKKIMLMSHCDEVGLMINHIDEQGYLYFKEVGGIDTNVLLSQRVLVEGNDGKGVVGIIGRKPIHLQSKAEGSLSTNTEDLWIDIAAPNKDEAQKKVSIGAYVSYLSKPLLFENGIIASKSLDDRIGLYTMIQIAQEIQNTDKEVYFIASVQEEIGARGAMPITMNVMPDVGIAIDVTHATDYPSISVIKYGDIKLGKGVVVPLGPNMNRDLTRAIISCSEKLGIPIQKEVITHPTGTDAKMIQISGNNISTGLISIPCRYMHTCNEMVSLDDVRSATSLLVEYIRNSDN</sequence>
<keyword evidence="5" id="KW-0378">Hydrolase</keyword>
<evidence type="ECO:0000256" key="1">
    <source>
        <dbReference type="ARBA" id="ARBA00006272"/>
    </source>
</evidence>
<dbReference type="PANTHER" id="PTHR32481">
    <property type="entry name" value="AMINOPEPTIDASE"/>
    <property type="match status" value="1"/>
</dbReference>
<gene>
    <name evidence="9" type="ORF">CTM53_07190</name>
</gene>
<reference evidence="9 10" key="1">
    <citation type="submission" date="2017-11" db="EMBL/GenBank/DDBJ databases">
        <title>Genome sequencing of Prevotella intermedia KCOM 2698.</title>
        <authorList>
            <person name="Kook J.-K."/>
            <person name="Park S.-N."/>
            <person name="Lim Y.K."/>
        </authorList>
    </citation>
    <scope>NUCLEOTIDE SEQUENCE [LARGE SCALE GENOMIC DNA]</scope>
    <source>
        <strain evidence="9 10">KCOM 2698</strain>
    </source>
</reference>
<dbReference type="PANTHER" id="PTHR32481:SF20">
    <property type="entry name" value="AMINOPEPTIDASE YSDC"/>
    <property type="match status" value="1"/>
</dbReference>
<proteinExistence type="inferred from homology"/>
<dbReference type="SUPFAM" id="SSF101821">
    <property type="entry name" value="Aminopeptidase/glucanase lid domain"/>
    <property type="match status" value="1"/>
</dbReference>
<dbReference type="Gene3D" id="2.40.30.40">
    <property type="entry name" value="Peptidase M42, domain 2"/>
    <property type="match status" value="1"/>
</dbReference>
<feature type="binding site" evidence="8">
    <location>
        <position position="208"/>
    </location>
    <ligand>
        <name>Zn(2+)</name>
        <dbReference type="ChEBI" id="CHEBI:29105"/>
        <label>2</label>
    </ligand>
</feature>
<feature type="binding site" evidence="8">
    <location>
        <position position="177"/>
    </location>
    <ligand>
        <name>Zn(2+)</name>
        <dbReference type="ChEBI" id="CHEBI:29105"/>
        <label>1</label>
    </ligand>
</feature>
<evidence type="ECO:0008006" key="11">
    <source>
        <dbReference type="Google" id="ProtNLM"/>
    </source>
</evidence>
<evidence type="ECO:0000256" key="2">
    <source>
        <dbReference type="ARBA" id="ARBA00022438"/>
    </source>
</evidence>
<dbReference type="Gene3D" id="3.40.630.10">
    <property type="entry name" value="Zn peptidases"/>
    <property type="match status" value="1"/>
</dbReference>
<evidence type="ECO:0000256" key="4">
    <source>
        <dbReference type="ARBA" id="ARBA00022723"/>
    </source>
</evidence>
<evidence type="ECO:0000313" key="10">
    <source>
        <dbReference type="Proteomes" id="UP000229102"/>
    </source>
</evidence>